<keyword evidence="2" id="KW-1185">Reference proteome</keyword>
<dbReference type="EMBL" id="FNQR01000007">
    <property type="protein sequence ID" value="SEA71100.1"/>
    <property type="molecule type" value="Genomic_DNA"/>
</dbReference>
<evidence type="ECO:0000313" key="2">
    <source>
        <dbReference type="Proteomes" id="UP000198584"/>
    </source>
</evidence>
<dbReference type="PANTHER" id="PTHR47271">
    <property type="entry name" value="ARGININE DEIMINASE"/>
    <property type="match status" value="1"/>
</dbReference>
<dbReference type="GO" id="GO:0019546">
    <property type="term" value="P:L-arginine deiminase pathway"/>
    <property type="evidence" value="ECO:0007669"/>
    <property type="project" value="TreeGrafter"/>
</dbReference>
<dbReference type="GO" id="GO:0016990">
    <property type="term" value="F:arginine deiminase activity"/>
    <property type="evidence" value="ECO:0007669"/>
    <property type="project" value="TreeGrafter"/>
</dbReference>
<protein>
    <submittedName>
        <fullName evidence="1">N-Dimethylarginine dimethylaminohydrolase</fullName>
    </submittedName>
</protein>
<evidence type="ECO:0000313" key="1">
    <source>
        <dbReference type="EMBL" id="SEA71100.1"/>
    </source>
</evidence>
<dbReference type="Proteomes" id="UP000198584">
    <property type="component" value="Unassembled WGS sequence"/>
</dbReference>
<dbReference type="PANTHER" id="PTHR47271:SF2">
    <property type="entry name" value="ARGININE DEIMINASE"/>
    <property type="match status" value="1"/>
</dbReference>
<dbReference type="STRING" id="571932.SAMN05421743_10799"/>
<accession>A0A1H4DF92</accession>
<dbReference type="SUPFAM" id="SSF55909">
    <property type="entry name" value="Pentein"/>
    <property type="match status" value="1"/>
</dbReference>
<sequence length="291" mass="33043">MSVVLKEEEKMNEGIGCESEFDPLKKVVVCSPAYMRIEEAINETQKKYIDENIDINQACKQHHGFVKLMRKHNIEVIELEPEESFHEQVFTRDIGICIGEKVIVSNMGNEVREGEEKLLQEILEQENASWEKVCKGTIEGGDVIVDGDQVWVGLSDRTNNDGVANLQALLPGHNVTAVPIKEEYLHLDCVFNILSPEYALVFPGALRKEEYDMLSRQYKLIEVDEHEQFTMGVNVLSIAPGKIISLPHNKKVNEKMREKGFEVIEVEFSEVIKSGGSFRCCTMPLRRSTSQ</sequence>
<dbReference type="AlphaFoldDB" id="A0A1H4DF92"/>
<proteinExistence type="predicted"/>
<reference evidence="1 2" key="1">
    <citation type="submission" date="2016-10" db="EMBL/GenBank/DDBJ databases">
        <authorList>
            <person name="de Groot N.N."/>
        </authorList>
    </citation>
    <scope>NUCLEOTIDE SEQUENCE [LARGE SCALE GENOMIC DNA]</scope>
    <source>
        <strain evidence="1 2">CCM7597</strain>
    </source>
</reference>
<dbReference type="Gene3D" id="3.75.10.10">
    <property type="entry name" value="L-arginine/glycine Amidinotransferase, Chain A"/>
    <property type="match status" value="1"/>
</dbReference>
<keyword evidence="1" id="KW-0378">Hydrolase</keyword>
<dbReference type="Pfam" id="PF19420">
    <property type="entry name" value="DDAH_eukar"/>
    <property type="match status" value="1"/>
</dbReference>
<organism evidence="1 2">
    <name type="scientific">Thalassobacillus cyri</name>
    <dbReference type="NCBI Taxonomy" id="571932"/>
    <lineage>
        <taxon>Bacteria</taxon>
        <taxon>Bacillati</taxon>
        <taxon>Bacillota</taxon>
        <taxon>Bacilli</taxon>
        <taxon>Bacillales</taxon>
        <taxon>Bacillaceae</taxon>
        <taxon>Thalassobacillus</taxon>
    </lineage>
</organism>
<name>A0A1H4DF92_9BACI</name>
<gene>
    <name evidence="1" type="ORF">SAMN05421743_10799</name>
</gene>